<sequence length="633" mass="69935">MKKNLFFILFILFNIKFSKSQDNCIYNNTVFGGIYNLTKILRPANSPYSQAFTNNIGGTSTISFNFCKVPISLCGNERACIDSSKAGSLAVNEIVSYASNQLNIGYVTEKLGITDCLAGGNYRHTNFYLKCDPSTDFKVIQVQENPICTYNTYISSKVICRECLYNCSNHGICNVYTGDCLCDSQTEGLGCESSKLFISSSDSAPEETGGLINIYGYFGNITNNAQILIGDKLCKNPISGPPNVWNTLQCTIEAGSGVKNITFQDNNGLSTLGINLFKYTPKVYQCLNNCTKISQGKCDSSTGVCECFQGYSGLDCSAQLNSNNNTETSVTNNGSSIISNQNVTYSINIYSLVEYDINGIIINEYILYNNWNYTTTITNSTTTPTPTATTTPSITKSPLSNKQITNYNQFISDRNCTIRYTIEEIKDQPVRYSFAGVDFRVDPHSIKITVSISNYKYQSGLNFLQLRILSDVNGNQTQFDSCGNTIRNETEIGTNGITTDELSSNIITISKDSKIFYGRFLKNMLSDNRISYLSTSLIYKNSTSLMVGLNMPHCIHECLIDPDFSVLVSPPPIDNGDECESTSSRKWFLYVVIIVPVVGSALIVILASIIFKRYRTNLKIAAAALKPAKLNKI</sequence>
<dbReference type="PaxDb" id="44689-DDB0189840"/>
<feature type="transmembrane region" description="Helical" evidence="1">
    <location>
        <begin position="587"/>
        <end position="611"/>
    </location>
</feature>
<dbReference type="SUPFAM" id="SSF50911">
    <property type="entry name" value="Mannose 6-phosphate receptor domain"/>
    <property type="match status" value="1"/>
</dbReference>
<accession>Q55FB4</accession>
<protein>
    <recommendedName>
        <fullName evidence="3 4">EGF-like domain-containing protein</fullName>
    </recommendedName>
</protein>
<dbReference type="OMA" id="INIYGYF"/>
<dbReference type="dictyBase" id="DDB_G0268180"/>
<gene>
    <name evidence="5" type="ORF">DDB_G0268180</name>
</gene>
<comment type="caution">
    <text evidence="5">The sequence shown here is derived from an EMBL/GenBank/DDBJ whole genome shotgun (WGS) entry which is preliminary data.</text>
</comment>
<dbReference type="AlphaFoldDB" id="Q55FB4"/>
<dbReference type="InterPro" id="IPR053331">
    <property type="entry name" value="EGF-like_comC"/>
</dbReference>
<keyword evidence="2" id="KW-0732">Signal</keyword>
<evidence type="ECO:0000259" key="4">
    <source>
        <dbReference type="PROSITE" id="PS01186"/>
    </source>
</evidence>
<keyword evidence="1" id="KW-1133">Transmembrane helix</keyword>
<proteinExistence type="predicted"/>
<feature type="signal peptide" evidence="2">
    <location>
        <begin position="1"/>
        <end position="20"/>
    </location>
</feature>
<dbReference type="RefSeq" id="XP_647619.1">
    <property type="nucleotide sequence ID" value="XM_642527.1"/>
</dbReference>
<keyword evidence="1" id="KW-0472">Membrane</keyword>
<dbReference type="GeneID" id="8616432"/>
<evidence type="ECO:0000256" key="1">
    <source>
        <dbReference type="SAM" id="Phobius"/>
    </source>
</evidence>
<dbReference type="InParanoid" id="Q55FB4"/>
<organism evidence="5 6">
    <name type="scientific">Dictyostelium discoideum</name>
    <name type="common">Social amoeba</name>
    <dbReference type="NCBI Taxonomy" id="44689"/>
    <lineage>
        <taxon>Eukaryota</taxon>
        <taxon>Amoebozoa</taxon>
        <taxon>Evosea</taxon>
        <taxon>Eumycetozoa</taxon>
        <taxon>Dictyostelia</taxon>
        <taxon>Dictyosteliales</taxon>
        <taxon>Dictyosteliaceae</taxon>
        <taxon>Dictyostelium</taxon>
    </lineage>
</organism>
<evidence type="ECO:0000259" key="3">
    <source>
        <dbReference type="PROSITE" id="PS00022"/>
    </source>
</evidence>
<dbReference type="EMBL" id="AAFI02000003">
    <property type="protein sequence ID" value="EAL73543.1"/>
    <property type="molecule type" value="Genomic_DNA"/>
</dbReference>
<dbReference type="PROSITE" id="PS00022">
    <property type="entry name" value="EGF_1"/>
    <property type="match status" value="2"/>
</dbReference>
<dbReference type="KEGG" id="ddi:DDB_G0268180"/>
<dbReference type="InterPro" id="IPR009011">
    <property type="entry name" value="Man6P_isomerase_rcpt-bd_dom_sf"/>
</dbReference>
<dbReference type="eggNOG" id="ENOG502R9B7">
    <property type="taxonomic scope" value="Eukaryota"/>
</dbReference>
<dbReference type="FunCoup" id="Q55FB4">
    <property type="interactions" value="131"/>
</dbReference>
<dbReference type="PANTHER" id="PTHR24032">
    <property type="entry name" value="EGF-LIKE DOMAIN-CONTAINING PROTEIN-RELATED-RELATED"/>
    <property type="match status" value="1"/>
</dbReference>
<dbReference type="InterPro" id="IPR000742">
    <property type="entry name" value="EGF"/>
</dbReference>
<dbReference type="PhylomeDB" id="Q55FB4"/>
<evidence type="ECO:0000313" key="6">
    <source>
        <dbReference type="Proteomes" id="UP000002195"/>
    </source>
</evidence>
<keyword evidence="1" id="KW-0812">Transmembrane</keyword>
<feature type="chain" id="PRO_5004250257" description="EGF-like domain-containing protein" evidence="2">
    <location>
        <begin position="21"/>
        <end position="633"/>
    </location>
</feature>
<evidence type="ECO:0000313" key="5">
    <source>
        <dbReference type="EMBL" id="EAL73543.1"/>
    </source>
</evidence>
<feature type="domain" description="EGF-like" evidence="3">
    <location>
        <begin position="180"/>
        <end position="191"/>
    </location>
</feature>
<evidence type="ECO:0000256" key="2">
    <source>
        <dbReference type="SAM" id="SignalP"/>
    </source>
</evidence>
<dbReference type="Pfam" id="PF00053">
    <property type="entry name" value="EGF_laminin"/>
    <property type="match status" value="1"/>
</dbReference>
<reference evidence="5 6" key="1">
    <citation type="journal article" date="2005" name="Nature">
        <title>The genome of the social amoeba Dictyostelium discoideum.</title>
        <authorList>
            <consortium name="The Dictyostelium discoideum Sequencing Consortium"/>
            <person name="Eichinger L."/>
            <person name="Pachebat J.A."/>
            <person name="Glockner G."/>
            <person name="Rajandream M.A."/>
            <person name="Sucgang R."/>
            <person name="Berriman M."/>
            <person name="Song J."/>
            <person name="Olsen R."/>
            <person name="Szafranski K."/>
            <person name="Xu Q."/>
            <person name="Tunggal B."/>
            <person name="Kummerfeld S."/>
            <person name="Madera M."/>
            <person name="Konfortov B.A."/>
            <person name="Rivero F."/>
            <person name="Bankier A.T."/>
            <person name="Lehmann R."/>
            <person name="Hamlin N."/>
            <person name="Davies R."/>
            <person name="Gaudet P."/>
            <person name="Fey P."/>
            <person name="Pilcher K."/>
            <person name="Chen G."/>
            <person name="Saunders D."/>
            <person name="Sodergren E."/>
            <person name="Davis P."/>
            <person name="Kerhornou A."/>
            <person name="Nie X."/>
            <person name="Hall N."/>
            <person name="Anjard C."/>
            <person name="Hemphill L."/>
            <person name="Bason N."/>
            <person name="Farbrother P."/>
            <person name="Desany B."/>
            <person name="Just E."/>
            <person name="Morio T."/>
            <person name="Rost R."/>
            <person name="Churcher C."/>
            <person name="Cooper J."/>
            <person name="Haydock S."/>
            <person name="van Driessche N."/>
            <person name="Cronin A."/>
            <person name="Goodhead I."/>
            <person name="Muzny D."/>
            <person name="Mourier T."/>
            <person name="Pain A."/>
            <person name="Lu M."/>
            <person name="Harper D."/>
            <person name="Lindsay R."/>
            <person name="Hauser H."/>
            <person name="James K."/>
            <person name="Quiles M."/>
            <person name="Madan Babu M."/>
            <person name="Saito T."/>
            <person name="Buchrieser C."/>
            <person name="Wardroper A."/>
            <person name="Felder M."/>
            <person name="Thangavelu M."/>
            <person name="Johnson D."/>
            <person name="Knights A."/>
            <person name="Loulseged H."/>
            <person name="Mungall K."/>
            <person name="Oliver K."/>
            <person name="Price C."/>
            <person name="Quail M.A."/>
            <person name="Urushihara H."/>
            <person name="Hernandez J."/>
            <person name="Rabbinowitsch E."/>
            <person name="Steffen D."/>
            <person name="Sanders M."/>
            <person name="Ma J."/>
            <person name="Kohara Y."/>
            <person name="Sharp S."/>
            <person name="Simmonds M."/>
            <person name="Spiegler S."/>
            <person name="Tivey A."/>
            <person name="Sugano S."/>
            <person name="White B."/>
            <person name="Walker D."/>
            <person name="Woodward J."/>
            <person name="Winckler T."/>
            <person name="Tanaka Y."/>
            <person name="Shaulsky G."/>
            <person name="Schleicher M."/>
            <person name="Weinstock G."/>
            <person name="Rosenthal A."/>
            <person name="Cox E.C."/>
            <person name="Chisholm R.L."/>
            <person name="Gibbs R."/>
            <person name="Loomis W.F."/>
            <person name="Platzer M."/>
            <person name="Kay R.R."/>
            <person name="Williams J."/>
            <person name="Dear P.H."/>
            <person name="Noegel A.A."/>
            <person name="Barrell B."/>
            <person name="Kuspa A."/>
        </authorList>
    </citation>
    <scope>NUCLEOTIDE SEQUENCE [LARGE SCALE GENOMIC DNA]</scope>
    <source>
        <strain evidence="5 6">AX4</strain>
    </source>
</reference>
<feature type="domain" description="EGF-like" evidence="3 4">
    <location>
        <begin position="305"/>
        <end position="316"/>
    </location>
</feature>
<dbReference type="InterPro" id="IPR054484">
    <property type="entry name" value="ComC_SSD"/>
</dbReference>
<dbReference type="Pfam" id="PF22933">
    <property type="entry name" value="ComC_SSD"/>
    <property type="match status" value="1"/>
</dbReference>
<dbReference type="InterPro" id="IPR002049">
    <property type="entry name" value="LE_dom"/>
</dbReference>
<dbReference type="VEuPathDB" id="AmoebaDB:DDB_G0268180"/>
<dbReference type="Proteomes" id="UP000002195">
    <property type="component" value="Unassembled WGS sequence"/>
</dbReference>
<dbReference type="PANTHER" id="PTHR24032:SF17">
    <property type="entry name" value="EGF-LIKE DOMAIN-CONTAINING PROTEIN"/>
    <property type="match status" value="1"/>
</dbReference>
<dbReference type="PROSITE" id="PS01186">
    <property type="entry name" value="EGF_2"/>
    <property type="match status" value="1"/>
</dbReference>
<name>Q55FB4_DICDI</name>
<dbReference type="HOGENOM" id="CLU_431766_0_0_1"/>
<keyword evidence="6" id="KW-1185">Reference proteome</keyword>